<feature type="chain" id="PRO_5019150988" description="Major fimbrium tip subunit FimD third Ig-like domain-containing protein" evidence="1">
    <location>
        <begin position="25"/>
        <end position="739"/>
    </location>
</feature>
<evidence type="ECO:0000259" key="2">
    <source>
        <dbReference type="Pfam" id="PF26306"/>
    </source>
</evidence>
<dbReference type="Proteomes" id="UP000283310">
    <property type="component" value="Unassembled WGS sequence"/>
</dbReference>
<feature type="domain" description="Major fimbrium tip subunit FimD third Ig-like" evidence="2">
    <location>
        <begin position="372"/>
        <end position="476"/>
    </location>
</feature>
<dbReference type="Gene3D" id="2.60.40.3690">
    <property type="match status" value="1"/>
</dbReference>
<evidence type="ECO:0000256" key="1">
    <source>
        <dbReference type="SAM" id="SignalP"/>
    </source>
</evidence>
<reference evidence="3 4" key="1">
    <citation type="submission" date="2018-08" db="EMBL/GenBank/DDBJ databases">
        <title>A genome reference for cultivated species of the human gut microbiota.</title>
        <authorList>
            <person name="Zou Y."/>
            <person name="Xue W."/>
            <person name="Luo G."/>
        </authorList>
    </citation>
    <scope>NUCLEOTIDE SEQUENCE [LARGE SCALE GENOMIC DNA]</scope>
    <source>
        <strain evidence="3 4">AF26-20BH</strain>
    </source>
</reference>
<sequence length="739" mass="82755">MKRIFYHMACWLAVLGCAACSNEADFVKTEADNNSIVLDISSATTPVTRAGATGAEVTVSYVDVLIFDDTDNKSLAHYERVQVVADSQKSGKITLAKVQRNDFTANESYWVYLIANSTLGEDKFQEVADLGKLRGLMEEQRNIHMTGAGTDPEIPMIFLMDGIAYPAGTDEPETPGKVVLNNGNLSDKTELAVTLRRAAAKIVVKIKKGEDVTFDNSSGAYRAGYYLRNMSYSTTLIPNPNANDNVKLRTPDPTAGKYFAWTENEITVTAYAYSHNWKDKPLERETRLVVNIPLYYKKEPDLRGANYYQIPISKEKVLERNTYYEVTVEVNAPGATEILKPEELEPVNYTVQAWDETIINVGGETDRPKYLTVNEEEMEMYNISDDNTTLEFASSSEVSVKVTRVYYIDKFGQTQATTSEREIARMGINVVPDKGLNGNINIHSPLPTNNTIRYIELEITNEDGVEARKVTVAQYPLEYITNIQGWYSYRKDFKRNDSRPTTYEYKGDGIVGVSLETTGWWGEWTGEYHYETSSQSGFWYSKVAVPASNGKSNINSYYYGSRNTPASSVAERNGNARMYHVRISASSKDYTLGRPRLIEDEHNPGLMVTDKGADNKKLVSPSFMIASRLGFVNTGSGGVSLEDDDESLRIVREHCANYVEVYKDVNDRTVVLDDWRLPTEAELKIIMKFQGGPGEGADAIDYLLNAYYYFSASGPVRNEKGNSSGTSVRCIRDAFDTQK</sequence>
<dbReference type="PROSITE" id="PS51257">
    <property type="entry name" value="PROKAR_LIPOPROTEIN"/>
    <property type="match status" value="1"/>
</dbReference>
<dbReference type="RefSeq" id="WP_117903882.1">
    <property type="nucleotide sequence ID" value="NZ_JADNPL010000013.1"/>
</dbReference>
<organism evidence="3 4">
    <name type="scientific">Bacteroides stercoris</name>
    <dbReference type="NCBI Taxonomy" id="46506"/>
    <lineage>
        <taxon>Bacteria</taxon>
        <taxon>Pseudomonadati</taxon>
        <taxon>Bacteroidota</taxon>
        <taxon>Bacteroidia</taxon>
        <taxon>Bacteroidales</taxon>
        <taxon>Bacteroidaceae</taxon>
        <taxon>Bacteroides</taxon>
    </lineage>
</organism>
<evidence type="ECO:0000313" key="4">
    <source>
        <dbReference type="Proteomes" id="UP000283310"/>
    </source>
</evidence>
<feature type="signal peptide" evidence="1">
    <location>
        <begin position="1"/>
        <end position="24"/>
    </location>
</feature>
<dbReference type="Pfam" id="PF26306">
    <property type="entry name" value="FimD_3rd"/>
    <property type="match status" value="1"/>
</dbReference>
<evidence type="ECO:0000313" key="3">
    <source>
        <dbReference type="EMBL" id="RGR12604.1"/>
    </source>
</evidence>
<name>A0A412DKP4_BACSE</name>
<comment type="caution">
    <text evidence="3">The sequence shown here is derived from an EMBL/GenBank/DDBJ whole genome shotgun (WGS) entry which is preliminary data.</text>
</comment>
<gene>
    <name evidence="3" type="ORF">DWY65_09835</name>
</gene>
<dbReference type="EMBL" id="QRTW01000015">
    <property type="protein sequence ID" value="RGR12604.1"/>
    <property type="molecule type" value="Genomic_DNA"/>
</dbReference>
<proteinExistence type="predicted"/>
<keyword evidence="1" id="KW-0732">Signal</keyword>
<protein>
    <recommendedName>
        <fullName evidence="2">Major fimbrium tip subunit FimD third Ig-like domain-containing protein</fullName>
    </recommendedName>
</protein>
<accession>A0A412DKP4</accession>
<dbReference type="InterPro" id="IPR058822">
    <property type="entry name" value="Ig-like_FimD_3rd"/>
</dbReference>
<dbReference type="AlphaFoldDB" id="A0A412DKP4"/>